<proteinExistence type="predicted"/>
<gene>
    <name evidence="1" type="ORF">FXB40_10990</name>
</gene>
<dbReference type="OrthoDB" id="8243694at2"/>
<name>A0A5D3KVA5_9BRAD</name>
<organism evidence="1 2">
    <name type="scientific">Bradyrhizobium rifense</name>
    <dbReference type="NCBI Taxonomy" id="515499"/>
    <lineage>
        <taxon>Bacteria</taxon>
        <taxon>Pseudomonadati</taxon>
        <taxon>Pseudomonadota</taxon>
        <taxon>Alphaproteobacteria</taxon>
        <taxon>Hyphomicrobiales</taxon>
        <taxon>Nitrobacteraceae</taxon>
        <taxon>Bradyrhizobium</taxon>
    </lineage>
</organism>
<keyword evidence="2" id="KW-1185">Reference proteome</keyword>
<dbReference type="EMBL" id="VSSS01000017">
    <property type="protein sequence ID" value="TYL96825.1"/>
    <property type="molecule type" value="Genomic_DNA"/>
</dbReference>
<protein>
    <submittedName>
        <fullName evidence="1">Peptidylprolyl isomerase</fullName>
    </submittedName>
</protein>
<dbReference type="Proteomes" id="UP000324758">
    <property type="component" value="Unassembled WGS sequence"/>
</dbReference>
<comment type="caution">
    <text evidence="1">The sequence shown here is derived from an EMBL/GenBank/DDBJ whole genome shotgun (WGS) entry which is preliminary data.</text>
</comment>
<keyword evidence="1" id="KW-0413">Isomerase</keyword>
<sequence>MLRRCVLVICLAVLGLALNGCTRCGPIWDDWLHEPKSCRSDRL</sequence>
<dbReference type="GO" id="GO:0016853">
    <property type="term" value="F:isomerase activity"/>
    <property type="evidence" value="ECO:0007669"/>
    <property type="project" value="UniProtKB-KW"/>
</dbReference>
<evidence type="ECO:0000313" key="1">
    <source>
        <dbReference type="EMBL" id="TYL96825.1"/>
    </source>
</evidence>
<accession>A0A5D3KVA5</accession>
<evidence type="ECO:0000313" key="2">
    <source>
        <dbReference type="Proteomes" id="UP000324758"/>
    </source>
</evidence>
<dbReference type="AlphaFoldDB" id="A0A5D3KVA5"/>
<reference evidence="1 2" key="1">
    <citation type="submission" date="2019-08" db="EMBL/GenBank/DDBJ databases">
        <title>Bradyrhizobium hipponensis sp. nov., a rhizobium isolated from a Lupinus angustifolius root nodule in Tunisia.</title>
        <authorList>
            <person name="Off K."/>
            <person name="Rejili M."/>
            <person name="Mars M."/>
            <person name="Brachmann A."/>
            <person name="Marin M."/>
        </authorList>
    </citation>
    <scope>NUCLEOTIDE SEQUENCE [LARGE SCALE GENOMIC DNA]</scope>
    <source>
        <strain evidence="1 2">CTAW71</strain>
    </source>
</reference>